<proteinExistence type="predicted"/>
<protein>
    <recommendedName>
        <fullName evidence="2">Rap1a immunity protein domain-containing protein</fullName>
    </recommendedName>
</protein>
<reference evidence="1" key="1">
    <citation type="submission" date="2018-05" db="EMBL/GenBank/DDBJ databases">
        <authorList>
            <person name="Lanie J.A."/>
            <person name="Ng W.-L."/>
            <person name="Kazmierczak K.M."/>
            <person name="Andrzejewski T.M."/>
            <person name="Davidsen T.M."/>
            <person name="Wayne K.J."/>
            <person name="Tettelin H."/>
            <person name="Glass J.I."/>
            <person name="Rusch D."/>
            <person name="Podicherti R."/>
            <person name="Tsui H.-C.T."/>
            <person name="Winkler M.E."/>
        </authorList>
    </citation>
    <scope>NUCLEOTIDE SEQUENCE</scope>
</reference>
<accession>A0A381WXR4</accession>
<name>A0A381WXR4_9ZZZZ</name>
<evidence type="ECO:0008006" key="2">
    <source>
        <dbReference type="Google" id="ProtNLM"/>
    </source>
</evidence>
<dbReference type="EMBL" id="UINC01013170">
    <property type="protein sequence ID" value="SVA57068.1"/>
    <property type="molecule type" value="Genomic_DNA"/>
</dbReference>
<dbReference type="AlphaFoldDB" id="A0A381WXR4"/>
<evidence type="ECO:0000313" key="1">
    <source>
        <dbReference type="EMBL" id="SVA57068.1"/>
    </source>
</evidence>
<organism evidence="1">
    <name type="scientific">marine metagenome</name>
    <dbReference type="NCBI Taxonomy" id="408172"/>
    <lineage>
        <taxon>unclassified sequences</taxon>
        <taxon>metagenomes</taxon>
        <taxon>ecological metagenomes</taxon>
    </lineage>
</organism>
<gene>
    <name evidence="1" type="ORF">METZ01_LOCUS109922</name>
</gene>
<sequence length="105" mass="12195">MKKFLLLMMIVAFVGSNSANAFTIIGTGVNSCGKFLNERSDHQLNQHYIAWMLGFITALNHEQRIDLKESIDSDGIYYAVKNRCEDEPLDEFWNAIWWVHKNELK</sequence>